<dbReference type="Pfam" id="PF18050">
    <property type="entry name" value="Cyclophil_like2"/>
    <property type="match status" value="1"/>
</dbReference>
<evidence type="ECO:0000313" key="3">
    <source>
        <dbReference type="Proteomes" id="UP000053048"/>
    </source>
</evidence>
<accession>A0A0W0H8I5</accession>
<dbReference type="InterPro" id="IPR029000">
    <property type="entry name" value="Cyclophilin-like_dom_sf"/>
</dbReference>
<protein>
    <recommendedName>
        <fullName evidence="1">Cyclophilin-like domain-containing protein</fullName>
    </recommendedName>
</protein>
<organism evidence="2 3">
    <name type="scientific">Pseudomonas viridiflava ICMP 13104</name>
    <dbReference type="NCBI Taxonomy" id="1198305"/>
    <lineage>
        <taxon>Bacteria</taxon>
        <taxon>Pseudomonadati</taxon>
        <taxon>Pseudomonadota</taxon>
        <taxon>Gammaproteobacteria</taxon>
        <taxon>Pseudomonadales</taxon>
        <taxon>Pseudomonadaceae</taxon>
        <taxon>Pseudomonas</taxon>
    </lineage>
</organism>
<gene>
    <name evidence="2" type="ORF">AO067_16895</name>
</gene>
<dbReference type="Gene3D" id="2.40.100.20">
    <property type="match status" value="1"/>
</dbReference>
<dbReference type="InterPro" id="IPR041183">
    <property type="entry name" value="Cyclophilin-like"/>
</dbReference>
<dbReference type="EMBL" id="LKEJ01000166">
    <property type="protein sequence ID" value="KTB57081.1"/>
    <property type="molecule type" value="Genomic_DNA"/>
</dbReference>
<evidence type="ECO:0000259" key="1">
    <source>
        <dbReference type="Pfam" id="PF18050"/>
    </source>
</evidence>
<dbReference type="SUPFAM" id="SSF50891">
    <property type="entry name" value="Cyclophilin-like"/>
    <property type="match status" value="1"/>
</dbReference>
<proteinExistence type="predicted"/>
<dbReference type="Proteomes" id="UP000053048">
    <property type="component" value="Unassembled WGS sequence"/>
</dbReference>
<dbReference type="AlphaFoldDB" id="A0A0W0H8I5"/>
<feature type="domain" description="Cyclophilin-like" evidence="1">
    <location>
        <begin position="5"/>
        <end position="112"/>
    </location>
</feature>
<comment type="caution">
    <text evidence="2">The sequence shown here is derived from an EMBL/GenBank/DDBJ whole genome shotgun (WGS) entry which is preliminary data.</text>
</comment>
<sequence>MNIRMYAGDKVVVFHLEDSATTRDFVSLLPLELTLEDYAATEKISMLPRKLDVTGAPSGTTPIEGDIAYYAPWGNLAIFHKGFRYSPGLIRLGRIESGIETIRQPGAVTVRVKVANE</sequence>
<reference evidence="2 3" key="1">
    <citation type="submission" date="2015-09" db="EMBL/GenBank/DDBJ databases">
        <title>Genome sequence of ICMP 13104.</title>
        <authorList>
            <person name="Visnovsky S."/>
            <person name="Lu A."/>
            <person name="Panda P."/>
            <person name="Pitman A."/>
        </authorList>
    </citation>
    <scope>NUCLEOTIDE SEQUENCE [LARGE SCALE GENOMIC DNA]</scope>
    <source>
        <strain evidence="2 3">ICMP 13104</strain>
    </source>
</reference>
<name>A0A0W0H8I5_PSEVI</name>
<evidence type="ECO:0000313" key="2">
    <source>
        <dbReference type="EMBL" id="KTB57081.1"/>
    </source>
</evidence>
<keyword evidence="3" id="KW-1185">Reference proteome</keyword>